<keyword evidence="6 7" id="KW-0472">Membrane</keyword>
<dbReference type="CDD" id="cd03230">
    <property type="entry name" value="ABC_DR_subfamily_A"/>
    <property type="match status" value="1"/>
</dbReference>
<dbReference type="Pfam" id="PF12698">
    <property type="entry name" value="ABC2_membrane_3"/>
    <property type="match status" value="1"/>
</dbReference>
<dbReference type="Gene3D" id="3.40.1710.10">
    <property type="entry name" value="abc type-2 transporter like domain"/>
    <property type="match status" value="1"/>
</dbReference>
<dbReference type="PANTHER" id="PTHR43038">
    <property type="entry name" value="ATP-BINDING CASSETTE, SUB-FAMILY H, MEMBER 1"/>
    <property type="match status" value="1"/>
</dbReference>
<dbReference type="InterPro" id="IPR003439">
    <property type="entry name" value="ABC_transporter-like_ATP-bd"/>
</dbReference>
<dbReference type="InterPro" id="IPR047651">
    <property type="entry name" value="ABC2_perm_RbbA"/>
</dbReference>
<gene>
    <name evidence="10" type="ORF">AD928_08920</name>
</gene>
<dbReference type="PROSITE" id="PS50893">
    <property type="entry name" value="ABC_TRANSPORTER_2"/>
    <property type="match status" value="2"/>
</dbReference>
<dbReference type="EMBL" id="LHZA01000148">
    <property type="protein sequence ID" value="KXU93291.1"/>
    <property type="molecule type" value="Genomic_DNA"/>
</dbReference>
<name>A0A149Q7F7_9PROT</name>
<dbReference type="GO" id="GO:0005524">
    <property type="term" value="F:ATP binding"/>
    <property type="evidence" value="ECO:0007669"/>
    <property type="project" value="UniProtKB-KW"/>
</dbReference>
<dbReference type="InterPro" id="IPR017871">
    <property type="entry name" value="ABC_transporter-like_CS"/>
</dbReference>
<evidence type="ECO:0000256" key="1">
    <source>
        <dbReference type="ARBA" id="ARBA00004141"/>
    </source>
</evidence>
<dbReference type="RefSeq" id="WP_062249911.1">
    <property type="nucleotide sequence ID" value="NZ_LHZA01000148.1"/>
</dbReference>
<feature type="domain" description="ABC transporter" evidence="8">
    <location>
        <begin position="8"/>
        <end position="243"/>
    </location>
</feature>
<organism evidence="10 11">
    <name type="scientific">Acetobacter cerevisiae</name>
    <dbReference type="NCBI Taxonomy" id="178900"/>
    <lineage>
        <taxon>Bacteria</taxon>
        <taxon>Pseudomonadati</taxon>
        <taxon>Pseudomonadota</taxon>
        <taxon>Alphaproteobacteria</taxon>
        <taxon>Acetobacterales</taxon>
        <taxon>Acetobacteraceae</taxon>
        <taxon>Acetobacter</taxon>
    </lineage>
</organism>
<protein>
    <submittedName>
        <fullName evidence="10">Multidrug ABC transporter ATP-binding protein</fullName>
    </submittedName>
</protein>
<dbReference type="PATRIC" id="fig|178900.5.peg.2271"/>
<dbReference type="PANTHER" id="PTHR43038:SF4">
    <property type="entry name" value="RIBOSOME-ASSOCIATED ATPASE"/>
    <property type="match status" value="1"/>
</dbReference>
<dbReference type="GO" id="GO:0140359">
    <property type="term" value="F:ABC-type transporter activity"/>
    <property type="evidence" value="ECO:0007669"/>
    <property type="project" value="InterPro"/>
</dbReference>
<feature type="transmembrane region" description="Helical" evidence="7">
    <location>
        <begin position="797"/>
        <end position="821"/>
    </location>
</feature>
<reference evidence="10 11" key="1">
    <citation type="submission" date="2015-06" db="EMBL/GenBank/DDBJ databases">
        <title>Improved classification and identification of acetic acid bacteria using matrix-assisted laser desorption/ionization time-of-flight mass spectrometry; Gluconobacter nephelii and Gluconobacter uchimurae are later heterotypic synonyms of Gluconobacter japonicus and Gluconobacter oxydans, respectively.</title>
        <authorList>
            <person name="Li L."/>
            <person name="Cleenwerck I."/>
            <person name="De Vuyst L."/>
            <person name="Vandamme P."/>
        </authorList>
    </citation>
    <scope>NUCLEOTIDE SEQUENCE [LARGE SCALE GENOMIC DNA]</scope>
    <source>
        <strain evidence="10 11">LMG 1625</strain>
    </source>
</reference>
<evidence type="ECO:0000256" key="5">
    <source>
        <dbReference type="ARBA" id="ARBA00022989"/>
    </source>
</evidence>
<comment type="caution">
    <text evidence="10">The sequence shown here is derived from an EMBL/GenBank/DDBJ whole genome shotgun (WGS) entry which is preliminary data.</text>
</comment>
<feature type="transmembrane region" description="Helical" evidence="7">
    <location>
        <begin position="827"/>
        <end position="848"/>
    </location>
</feature>
<keyword evidence="5 7" id="KW-1133">Transmembrane helix</keyword>
<accession>A0A149Q7F7</accession>
<dbReference type="SUPFAM" id="SSF52540">
    <property type="entry name" value="P-loop containing nucleoside triphosphate hydrolases"/>
    <property type="match status" value="2"/>
</dbReference>
<feature type="domain" description="ABC transmembrane type-2" evidence="9">
    <location>
        <begin position="682"/>
        <end position="910"/>
    </location>
</feature>
<dbReference type="Gene3D" id="3.40.50.300">
    <property type="entry name" value="P-loop containing nucleotide triphosphate hydrolases"/>
    <property type="match status" value="2"/>
</dbReference>
<dbReference type="InterPro" id="IPR003593">
    <property type="entry name" value="AAA+_ATPase"/>
</dbReference>
<dbReference type="InterPro" id="IPR027417">
    <property type="entry name" value="P-loop_NTPase"/>
</dbReference>
<feature type="transmembrane region" description="Helical" evidence="7">
    <location>
        <begin position="888"/>
        <end position="907"/>
    </location>
</feature>
<evidence type="ECO:0000256" key="2">
    <source>
        <dbReference type="ARBA" id="ARBA00022692"/>
    </source>
</evidence>
<dbReference type="InterPro" id="IPR013525">
    <property type="entry name" value="ABC2_TM"/>
</dbReference>
<keyword evidence="4 10" id="KW-0067">ATP-binding</keyword>
<dbReference type="PROSITE" id="PS51012">
    <property type="entry name" value="ABC_TM2"/>
    <property type="match status" value="1"/>
</dbReference>
<evidence type="ECO:0000256" key="4">
    <source>
        <dbReference type="ARBA" id="ARBA00022840"/>
    </source>
</evidence>
<evidence type="ECO:0000313" key="11">
    <source>
        <dbReference type="Proteomes" id="UP000075473"/>
    </source>
</evidence>
<dbReference type="Pfam" id="PF00005">
    <property type="entry name" value="ABC_tran"/>
    <property type="match status" value="2"/>
</dbReference>
<keyword evidence="3" id="KW-0547">Nucleotide-binding</keyword>
<dbReference type="PROSITE" id="PS00211">
    <property type="entry name" value="ABC_TRANSPORTER_1"/>
    <property type="match status" value="1"/>
</dbReference>
<feature type="transmembrane region" description="Helical" evidence="7">
    <location>
        <begin position="769"/>
        <end position="790"/>
    </location>
</feature>
<evidence type="ECO:0000259" key="9">
    <source>
        <dbReference type="PROSITE" id="PS51012"/>
    </source>
</evidence>
<evidence type="ECO:0000259" key="8">
    <source>
        <dbReference type="PROSITE" id="PS50893"/>
    </source>
</evidence>
<dbReference type="SMART" id="SM00382">
    <property type="entry name" value="AAA"/>
    <property type="match status" value="2"/>
</dbReference>
<dbReference type="InterPro" id="IPR047817">
    <property type="entry name" value="ABC2_TM_bact-type"/>
</dbReference>
<dbReference type="GO" id="GO:0016887">
    <property type="term" value="F:ATP hydrolysis activity"/>
    <property type="evidence" value="ECO:0007669"/>
    <property type="project" value="InterPro"/>
</dbReference>
<evidence type="ECO:0000256" key="3">
    <source>
        <dbReference type="ARBA" id="ARBA00022741"/>
    </source>
</evidence>
<evidence type="ECO:0000256" key="7">
    <source>
        <dbReference type="SAM" id="Phobius"/>
    </source>
</evidence>
<dbReference type="AlphaFoldDB" id="A0A149Q7F7"/>
<dbReference type="Proteomes" id="UP000075473">
    <property type="component" value="Unassembled WGS sequence"/>
</dbReference>
<feature type="domain" description="ABC transporter" evidence="8">
    <location>
        <begin position="272"/>
        <end position="502"/>
    </location>
</feature>
<dbReference type="GO" id="GO:0016020">
    <property type="term" value="C:membrane"/>
    <property type="evidence" value="ECO:0007669"/>
    <property type="project" value="UniProtKB-SubCell"/>
</dbReference>
<evidence type="ECO:0000256" key="6">
    <source>
        <dbReference type="ARBA" id="ARBA00023136"/>
    </source>
</evidence>
<evidence type="ECO:0000313" key="10">
    <source>
        <dbReference type="EMBL" id="KXU93291.1"/>
    </source>
</evidence>
<sequence>MSAPPSEIRVEGVRHAYNGRDVLHDVSLTLPAGQTIAFVGPDGVGKSTLLGLIAGVRRLQSGSIHTLGVDISNKAEREAFLSRLAFMPQGLGKNLYPTLSVRENIDFFGRLFALDATTRANRITHLLDSTGLAPFPNRPAGQLSGGMKQKVSLCCSLVHNPDLLILDEPTTGVDPLSRRQFWALVDQMRAERPSMTVIVSTAYMDEAERFSWLVAMNDGRILASAPTADVKKQTGTTTVEAAYTSMLPEADKKEISDFTIPPYQDDGSPPVIDAENLTRQFGSFKAVDNVSFRIKRGEIFGFLGSNGCGKSTTMKMLTGLLDITSGTATLFGRKVTPGDMSTRMRIGYMSQGFSLYEELTVRQNLMLQAELFRLPVAEAKKRVADMLSSFKLDEHADSRPTGLPLGIRQRLQLAAACINSPNILILDEPTSDVDPAARDMFWKHLVALSRDQHVTIFVSTHFMNEAARCDRISLMDKGKVLAMGTPDEIIQEAHAATLEDAFIAFLEHAGNSVNAASTPQQQAPASTAPARKIPPYIRWFSRCWAFARREAVELTRDRLRLMFAILGPTILLLISAYSVSFDINTIRYTVADYDHTHASRELVEQFRGSHYFHETAYSPDRETVETRIRQGQVALGLDIPDGFGRDLAAGRNPTVGVVIDGAMPFLSANVRAYADAVLLTYAASMQKTLPPSAMAHLTPVNIVPRFVYNQEFRSIYAMTPGTIMLALILIPTMLTALGVVREKEIGSIMNLYASPASSGQYLVGKQLPYVMLAIIAYLVLVVLSVTVLGVPLKGSFIGLTIGALLYIQACTGLGLLISTFVSSQVAAIFGTAIICLIMSANFSGLLYPISTLTGVTYYLAETFPASWFQLICLGSFTKGLGVTSFLSMYAALGMFAAVYMLGARLFLKKQDS</sequence>
<comment type="subcellular location">
    <subcellularLocation>
        <location evidence="1">Membrane</location>
        <topology evidence="1">Multi-pass membrane protein</topology>
    </subcellularLocation>
</comment>
<dbReference type="NCBIfam" id="NF033858">
    <property type="entry name" value="ABC2_perm_RbbA"/>
    <property type="match status" value="1"/>
</dbReference>
<keyword evidence="2 7" id="KW-0812">Transmembrane</keyword>
<proteinExistence type="predicted"/>
<feature type="transmembrane region" description="Helical" evidence="7">
    <location>
        <begin position="715"/>
        <end position="740"/>
    </location>
</feature>